<dbReference type="OMA" id="VWGITVF"/>
<keyword evidence="6" id="KW-1185">Reference proteome</keyword>
<dbReference type="InParanoid" id="G1Q8P9"/>
<comment type="similarity">
    <text evidence="2">Belongs to the IGFL family.</text>
</comment>
<dbReference type="AlphaFoldDB" id="G1Q8P9"/>
<proteinExistence type="inferred from homology"/>
<evidence type="ECO:0008006" key="7">
    <source>
        <dbReference type="Google" id="ProtNLM"/>
    </source>
</evidence>
<evidence type="ECO:0000256" key="2">
    <source>
        <dbReference type="ARBA" id="ARBA00009529"/>
    </source>
</evidence>
<dbReference type="GO" id="GO:0005615">
    <property type="term" value="C:extracellular space"/>
    <property type="evidence" value="ECO:0007669"/>
    <property type="project" value="TreeGrafter"/>
</dbReference>
<reference evidence="5" key="3">
    <citation type="submission" date="2025-09" db="UniProtKB">
        <authorList>
            <consortium name="Ensembl"/>
        </authorList>
    </citation>
    <scope>IDENTIFICATION</scope>
</reference>
<name>G1Q8P9_MYOLU</name>
<dbReference type="HOGENOM" id="CLU_148773_0_0_1"/>
<sequence>MVPRVFGKRAPAPILAVGKNEEGRGCLGLWLCQRSPRCGHRMYNPLEQCCDDDTILPLNRTRLCGPNCTFWPCFELCCPESFGPQKRFVVRLKVLGMKSRCPTSPISRVCPSQSKCPLSPLGQGSSLI</sequence>
<dbReference type="GO" id="GO:0005102">
    <property type="term" value="F:signaling receptor binding"/>
    <property type="evidence" value="ECO:0007669"/>
    <property type="project" value="TreeGrafter"/>
</dbReference>
<evidence type="ECO:0000313" key="6">
    <source>
        <dbReference type="Proteomes" id="UP000001074"/>
    </source>
</evidence>
<keyword evidence="4" id="KW-0732">Signal</keyword>
<dbReference type="EMBL" id="AAPE02051605">
    <property type="status" value="NOT_ANNOTATED_CDS"/>
    <property type="molecule type" value="Genomic_DNA"/>
</dbReference>
<dbReference type="eggNOG" id="ENOG502TJ2N">
    <property type="taxonomic scope" value="Eukaryota"/>
</dbReference>
<dbReference type="Pfam" id="PF14653">
    <property type="entry name" value="IGFL"/>
    <property type="match status" value="1"/>
</dbReference>
<dbReference type="PANTHER" id="PTHR34827:SF5">
    <property type="entry name" value="INSULIN GROWTH FACTOR-LIKE FAMILY MEMBER 3"/>
    <property type="match status" value="1"/>
</dbReference>
<organism evidence="5 6">
    <name type="scientific">Myotis lucifugus</name>
    <name type="common">Little brown bat</name>
    <dbReference type="NCBI Taxonomy" id="59463"/>
    <lineage>
        <taxon>Eukaryota</taxon>
        <taxon>Metazoa</taxon>
        <taxon>Chordata</taxon>
        <taxon>Craniata</taxon>
        <taxon>Vertebrata</taxon>
        <taxon>Euteleostomi</taxon>
        <taxon>Mammalia</taxon>
        <taxon>Eutheria</taxon>
        <taxon>Laurasiatheria</taxon>
        <taxon>Chiroptera</taxon>
        <taxon>Yangochiroptera</taxon>
        <taxon>Vespertilionidae</taxon>
        <taxon>Myotis</taxon>
    </lineage>
</organism>
<reference evidence="5 6" key="1">
    <citation type="journal article" date="2011" name="Nature">
        <title>A high-resolution map of human evolutionary constraint using 29 mammals.</title>
        <authorList>
            <person name="Lindblad-Toh K."/>
            <person name="Garber M."/>
            <person name="Zuk O."/>
            <person name="Lin M.F."/>
            <person name="Parker B.J."/>
            <person name="Washietl S."/>
            <person name="Kheradpour P."/>
            <person name="Ernst J."/>
            <person name="Jordan G."/>
            <person name="Mauceli E."/>
            <person name="Ward L.D."/>
            <person name="Lowe C.B."/>
            <person name="Holloway A.K."/>
            <person name="Clamp M."/>
            <person name="Gnerre S."/>
            <person name="Alfoldi J."/>
            <person name="Beal K."/>
            <person name="Chang J."/>
            <person name="Clawson H."/>
            <person name="Cuff J."/>
            <person name="Di Palma F."/>
            <person name="Fitzgerald S."/>
            <person name="Flicek P."/>
            <person name="Guttman M."/>
            <person name="Hubisz M.J."/>
            <person name="Jaffe D.B."/>
            <person name="Jungreis I."/>
            <person name="Kent W.J."/>
            <person name="Kostka D."/>
            <person name="Lara M."/>
            <person name="Martins A.L."/>
            <person name="Massingham T."/>
            <person name="Moltke I."/>
            <person name="Raney B.J."/>
            <person name="Rasmussen M.D."/>
            <person name="Robinson J."/>
            <person name="Stark A."/>
            <person name="Vilella A.J."/>
            <person name="Wen J."/>
            <person name="Xie X."/>
            <person name="Zody M.C."/>
            <person name="Baldwin J."/>
            <person name="Bloom T."/>
            <person name="Chin C.W."/>
            <person name="Heiman D."/>
            <person name="Nicol R."/>
            <person name="Nusbaum C."/>
            <person name="Young S."/>
            <person name="Wilkinson J."/>
            <person name="Worley K.C."/>
            <person name="Kovar C.L."/>
            <person name="Muzny D.M."/>
            <person name="Gibbs R.A."/>
            <person name="Cree A."/>
            <person name="Dihn H.H."/>
            <person name="Fowler G."/>
            <person name="Jhangiani S."/>
            <person name="Joshi V."/>
            <person name="Lee S."/>
            <person name="Lewis L.R."/>
            <person name="Nazareth L.V."/>
            <person name="Okwuonu G."/>
            <person name="Santibanez J."/>
            <person name="Warren W.C."/>
            <person name="Mardis E.R."/>
            <person name="Weinstock G.M."/>
            <person name="Wilson R.K."/>
            <person name="Delehaunty K."/>
            <person name="Dooling D."/>
            <person name="Fronik C."/>
            <person name="Fulton L."/>
            <person name="Fulton B."/>
            <person name="Graves T."/>
            <person name="Minx P."/>
            <person name="Sodergren E."/>
            <person name="Birney E."/>
            <person name="Margulies E.H."/>
            <person name="Herrero J."/>
            <person name="Green E.D."/>
            <person name="Haussler D."/>
            <person name="Siepel A."/>
            <person name="Goldman N."/>
            <person name="Pollard K.S."/>
            <person name="Pedersen J.S."/>
            <person name="Lander E.S."/>
            <person name="Kellis M."/>
        </authorList>
    </citation>
    <scope>NUCLEOTIDE SEQUENCE [LARGE SCALE GENOMIC DNA]</scope>
</reference>
<evidence type="ECO:0000256" key="4">
    <source>
        <dbReference type="ARBA" id="ARBA00022729"/>
    </source>
</evidence>
<dbReference type="Ensembl" id="ENSMLUT00000026507.1">
    <property type="protein sequence ID" value="ENSMLUP00000020082.1"/>
    <property type="gene ID" value="ENSMLUG00000029424.1"/>
</dbReference>
<evidence type="ECO:0000313" key="5">
    <source>
        <dbReference type="Ensembl" id="ENSMLUP00000020082.1"/>
    </source>
</evidence>
<dbReference type="PANTHER" id="PTHR34827">
    <property type="entry name" value="INSULIN GROWTH FACTOR-LIKE FAMILY MEMBER 3-RELATED"/>
    <property type="match status" value="1"/>
</dbReference>
<protein>
    <recommendedName>
        <fullName evidence="7">IGF like family member 3</fullName>
    </recommendedName>
</protein>
<dbReference type="InterPro" id="IPR032744">
    <property type="entry name" value="IGFL"/>
</dbReference>
<reference evidence="5" key="2">
    <citation type="submission" date="2025-08" db="UniProtKB">
        <authorList>
            <consortium name="Ensembl"/>
        </authorList>
    </citation>
    <scope>IDENTIFICATION</scope>
</reference>
<dbReference type="Proteomes" id="UP000001074">
    <property type="component" value="Unassembled WGS sequence"/>
</dbReference>
<keyword evidence="3" id="KW-0964">Secreted</keyword>
<comment type="subcellular location">
    <subcellularLocation>
        <location evidence="1">Secreted</location>
    </subcellularLocation>
</comment>
<dbReference type="GeneTree" id="ENSGT00390000009557"/>
<accession>G1Q8P9</accession>
<evidence type="ECO:0000256" key="1">
    <source>
        <dbReference type="ARBA" id="ARBA00004613"/>
    </source>
</evidence>
<evidence type="ECO:0000256" key="3">
    <source>
        <dbReference type="ARBA" id="ARBA00022525"/>
    </source>
</evidence>